<dbReference type="RefSeq" id="XP_043047522.1">
    <property type="nucleotide sequence ID" value="XM_043193335.1"/>
</dbReference>
<keyword evidence="2" id="KW-1015">Disulfide bond</keyword>
<accession>A0A9P7V6B1</accession>
<proteinExistence type="inferred from homology"/>
<evidence type="ECO:0000313" key="5">
    <source>
        <dbReference type="Proteomes" id="UP000790833"/>
    </source>
</evidence>
<keyword evidence="3" id="KW-0175">Coiled coil</keyword>
<gene>
    <name evidence="4" type="ORF">KQ657_002578</name>
</gene>
<name>A0A9P7V6B1_9ASCO</name>
<evidence type="ECO:0000256" key="3">
    <source>
        <dbReference type="SAM" id="Coils"/>
    </source>
</evidence>
<comment type="similarity">
    <text evidence="1">Belongs to the PET191 family.</text>
</comment>
<dbReference type="Proteomes" id="UP000790833">
    <property type="component" value="Unassembled WGS sequence"/>
</dbReference>
<dbReference type="GO" id="GO:0033617">
    <property type="term" value="P:mitochondrial respiratory chain complex IV assembly"/>
    <property type="evidence" value="ECO:0007669"/>
    <property type="project" value="TreeGrafter"/>
</dbReference>
<dbReference type="PANTHER" id="PTHR28627:SF1">
    <property type="entry name" value="CYTOCHROME C OXIDASE ASSEMBLY FACTOR 5"/>
    <property type="match status" value="1"/>
</dbReference>
<evidence type="ECO:0000256" key="1">
    <source>
        <dbReference type="ARBA" id="ARBA00007785"/>
    </source>
</evidence>
<dbReference type="OrthoDB" id="282149at2759"/>
<evidence type="ECO:0008006" key="6">
    <source>
        <dbReference type="Google" id="ProtNLM"/>
    </source>
</evidence>
<comment type="caution">
    <text evidence="4">The sequence shown here is derived from an EMBL/GenBank/DDBJ whole genome shotgun (WGS) entry which is preliminary data.</text>
</comment>
<dbReference type="GO" id="GO:0005739">
    <property type="term" value="C:mitochondrion"/>
    <property type="evidence" value="ECO:0007669"/>
    <property type="project" value="TreeGrafter"/>
</dbReference>
<dbReference type="EMBL" id="JAHMUF010000021">
    <property type="protein sequence ID" value="KAG7191971.1"/>
    <property type="molecule type" value="Genomic_DNA"/>
</dbReference>
<evidence type="ECO:0000256" key="2">
    <source>
        <dbReference type="ARBA" id="ARBA00023157"/>
    </source>
</evidence>
<dbReference type="GeneID" id="66115952"/>
<dbReference type="Pfam" id="PF10203">
    <property type="entry name" value="Pet191_N"/>
    <property type="match status" value="1"/>
</dbReference>
<organism evidence="4 5">
    <name type="scientific">Scheffersomyces spartinae</name>
    <dbReference type="NCBI Taxonomy" id="45513"/>
    <lineage>
        <taxon>Eukaryota</taxon>
        <taxon>Fungi</taxon>
        <taxon>Dikarya</taxon>
        <taxon>Ascomycota</taxon>
        <taxon>Saccharomycotina</taxon>
        <taxon>Pichiomycetes</taxon>
        <taxon>Debaryomycetaceae</taxon>
        <taxon>Scheffersomyces</taxon>
    </lineage>
</organism>
<feature type="coiled-coil region" evidence="3">
    <location>
        <begin position="92"/>
        <end position="119"/>
    </location>
</feature>
<protein>
    <recommendedName>
        <fullName evidence="6">Mitochondrial protein PET191</fullName>
    </recommendedName>
</protein>
<keyword evidence="5" id="KW-1185">Reference proteome</keyword>
<evidence type="ECO:0000313" key="4">
    <source>
        <dbReference type="EMBL" id="KAG7191971.1"/>
    </source>
</evidence>
<sequence>MGASCKDQKKALAICLQRSPCVLIDRNTPKECLTNPELSKDLPELCKANLRAFMDCKNGFFDMRKRMKGNAPLSTGKYDEIYDNLSTGNFDAHEEMRKLDVLNRNLSKQKQAREEQEKARLKGEL</sequence>
<reference evidence="4" key="1">
    <citation type="submission" date="2021-03" db="EMBL/GenBank/DDBJ databases">
        <authorList>
            <person name="Palmer J.M."/>
        </authorList>
    </citation>
    <scope>NUCLEOTIDE SEQUENCE</scope>
    <source>
        <strain evidence="4">ARV_011</strain>
    </source>
</reference>
<dbReference type="InterPro" id="IPR018793">
    <property type="entry name" value="Cyt_c_oxidase_assmbl_Pet191"/>
</dbReference>
<dbReference type="AlphaFoldDB" id="A0A9P7V6B1"/>
<dbReference type="PANTHER" id="PTHR28627">
    <property type="entry name" value="CYTOCHROME C OXIDASE ASSEMBLY FACTOR 5"/>
    <property type="match status" value="1"/>
</dbReference>